<dbReference type="Pfam" id="PF13456">
    <property type="entry name" value="RVT_3"/>
    <property type="match status" value="1"/>
</dbReference>
<dbReference type="InterPro" id="IPR012337">
    <property type="entry name" value="RNaseH-like_sf"/>
</dbReference>
<dbReference type="InterPro" id="IPR036397">
    <property type="entry name" value="RNaseH_sf"/>
</dbReference>
<dbReference type="PROSITE" id="PS50879">
    <property type="entry name" value="RNASE_H_1"/>
    <property type="match status" value="1"/>
</dbReference>
<dbReference type="FunFam" id="3.30.420.10:FF:000076">
    <property type="entry name" value="RBR-type E3 ubiquitin transferase"/>
    <property type="match status" value="1"/>
</dbReference>
<dbReference type="AlphaFoldDB" id="A0A7J3VSP8"/>
<protein>
    <submittedName>
        <fullName evidence="2">Ribonuclease HI family protein</fullName>
    </submittedName>
</protein>
<dbReference type="GO" id="GO:0003676">
    <property type="term" value="F:nucleic acid binding"/>
    <property type="evidence" value="ECO:0007669"/>
    <property type="project" value="InterPro"/>
</dbReference>
<dbReference type="PANTHER" id="PTHR46387">
    <property type="entry name" value="POLYNUCLEOTIDYL TRANSFERASE, RIBONUCLEASE H-LIKE SUPERFAMILY PROTEIN"/>
    <property type="match status" value="1"/>
</dbReference>
<dbReference type="InterPro" id="IPR002156">
    <property type="entry name" value="RNaseH_domain"/>
</dbReference>
<dbReference type="Gene3D" id="3.30.420.10">
    <property type="entry name" value="Ribonuclease H-like superfamily/Ribonuclease H"/>
    <property type="match status" value="1"/>
</dbReference>
<feature type="domain" description="RNase H type-1" evidence="1">
    <location>
        <begin position="4"/>
        <end position="133"/>
    </location>
</feature>
<dbReference type="GO" id="GO:0004523">
    <property type="term" value="F:RNA-DNA hybrid ribonuclease activity"/>
    <property type="evidence" value="ECO:0007669"/>
    <property type="project" value="InterPro"/>
</dbReference>
<gene>
    <name evidence="2" type="ORF">ENM31_02475</name>
</gene>
<dbReference type="CDD" id="cd09279">
    <property type="entry name" value="RNase_HI_like"/>
    <property type="match status" value="1"/>
</dbReference>
<proteinExistence type="predicted"/>
<dbReference type="EMBL" id="DRXH01000082">
    <property type="protein sequence ID" value="HHM44147.1"/>
    <property type="molecule type" value="Genomic_DNA"/>
</dbReference>
<comment type="caution">
    <text evidence="2">The sequence shown here is derived from an EMBL/GenBank/DDBJ whole genome shotgun (WGS) entry which is preliminary data.</text>
</comment>
<reference evidence="2" key="1">
    <citation type="journal article" date="2020" name="mSystems">
        <title>Genome- and Community-Level Interaction Insights into Carbon Utilization and Element Cycling Functions of Hydrothermarchaeota in Hydrothermal Sediment.</title>
        <authorList>
            <person name="Zhou Z."/>
            <person name="Liu Y."/>
            <person name="Xu W."/>
            <person name="Pan J."/>
            <person name="Luo Z.H."/>
            <person name="Li M."/>
        </authorList>
    </citation>
    <scope>NUCLEOTIDE SEQUENCE [LARGE SCALE GENOMIC DNA]</scope>
    <source>
        <strain evidence="2">SpSt-1074</strain>
    </source>
</reference>
<accession>A0A7J3VSP8</accession>
<evidence type="ECO:0000259" key="1">
    <source>
        <dbReference type="PROSITE" id="PS50879"/>
    </source>
</evidence>
<sequence>MPSLEDSATAHVDGAARGNPGPAGLGVVFEAGGRVEKYREYLGRMTNNQAEYHALIKALEIALTRGVRRLKVFTDSQLLAKQVNEEYKVRSPGLKPLHAKVVDLTSRLEMFEIKYVGREENAEADRLANEAIDRAMRRP</sequence>
<dbReference type="PANTHER" id="PTHR46387:SF2">
    <property type="entry name" value="RIBONUCLEASE HI"/>
    <property type="match status" value="1"/>
</dbReference>
<name>A0A7J3VSP8_CALS0</name>
<evidence type="ECO:0000313" key="2">
    <source>
        <dbReference type="EMBL" id="HHM44147.1"/>
    </source>
</evidence>
<organism evidence="2">
    <name type="scientific">Caldiarchaeum subterraneum</name>
    <dbReference type="NCBI Taxonomy" id="311458"/>
    <lineage>
        <taxon>Archaea</taxon>
        <taxon>Nitrososphaerota</taxon>
        <taxon>Candidatus Caldarchaeales</taxon>
        <taxon>Candidatus Caldarchaeaceae</taxon>
        <taxon>Candidatus Caldarchaeum</taxon>
    </lineage>
</organism>
<dbReference type="SUPFAM" id="SSF53098">
    <property type="entry name" value="Ribonuclease H-like"/>
    <property type="match status" value="1"/>
</dbReference>